<organism evidence="1 2">
    <name type="scientific">Pseudoalteromonas viridis</name>
    <dbReference type="NCBI Taxonomy" id="339617"/>
    <lineage>
        <taxon>Bacteria</taxon>
        <taxon>Pseudomonadati</taxon>
        <taxon>Pseudomonadota</taxon>
        <taxon>Gammaproteobacteria</taxon>
        <taxon>Alteromonadales</taxon>
        <taxon>Pseudoalteromonadaceae</taxon>
        <taxon>Pseudoalteromonas</taxon>
    </lineage>
</organism>
<accession>A0ABX7V9X0</accession>
<dbReference type="RefSeq" id="WP_209053081.1">
    <property type="nucleotide sequence ID" value="NZ_CP072425.1"/>
</dbReference>
<dbReference type="Proteomes" id="UP000665025">
    <property type="component" value="Chromosome 1"/>
</dbReference>
<keyword evidence="2" id="KW-1185">Reference proteome</keyword>
<evidence type="ECO:0000313" key="1">
    <source>
        <dbReference type="EMBL" id="QTL36557.1"/>
    </source>
</evidence>
<proteinExistence type="predicted"/>
<dbReference type="EMBL" id="CP072425">
    <property type="protein sequence ID" value="QTL36557.1"/>
    <property type="molecule type" value="Genomic_DNA"/>
</dbReference>
<protein>
    <submittedName>
        <fullName evidence="1">Uncharacterized protein</fullName>
    </submittedName>
</protein>
<reference evidence="1 2" key="1">
    <citation type="submission" date="2021-03" db="EMBL/GenBank/DDBJ databases">
        <title>Complete Genome of Pseudoalteromonas viridis Strain BBR56, a new biocontrol bacterial candidate.</title>
        <authorList>
            <person name="Handayani D.P."/>
            <person name="Isnansetyo A."/>
            <person name="Istiqomah I."/>
            <person name="Jumina J."/>
        </authorList>
    </citation>
    <scope>NUCLEOTIDE SEQUENCE [LARGE SCALE GENOMIC DNA]</scope>
    <source>
        <strain evidence="1 2">BBR56</strain>
    </source>
</reference>
<sequence length="53" mass="5998">MPARKATKTVTKAMIYRSVASSSAIETGESTEVIERKLEDIKRRFAKIDLVRD</sequence>
<name>A0ABX7V9X0_9GAMM</name>
<evidence type="ECO:0000313" key="2">
    <source>
        <dbReference type="Proteomes" id="UP000665025"/>
    </source>
</evidence>
<gene>
    <name evidence="1" type="ORF">J5X90_05825</name>
</gene>